<keyword evidence="3" id="KW-1185">Reference proteome</keyword>
<organism evidence="2 3">
    <name type="scientific">Benzoatithermus flavus</name>
    <dbReference type="NCBI Taxonomy" id="3108223"/>
    <lineage>
        <taxon>Bacteria</taxon>
        <taxon>Pseudomonadati</taxon>
        <taxon>Pseudomonadota</taxon>
        <taxon>Alphaproteobacteria</taxon>
        <taxon>Geminicoccales</taxon>
        <taxon>Geminicoccaceae</taxon>
        <taxon>Benzoatithermus</taxon>
    </lineage>
</organism>
<evidence type="ECO:0000313" key="3">
    <source>
        <dbReference type="Proteomes" id="UP001375743"/>
    </source>
</evidence>
<dbReference type="Proteomes" id="UP001375743">
    <property type="component" value="Unassembled WGS sequence"/>
</dbReference>
<evidence type="ECO:0000313" key="2">
    <source>
        <dbReference type="EMBL" id="MEK0081907.1"/>
    </source>
</evidence>
<proteinExistence type="predicted"/>
<gene>
    <name evidence="2" type="ORF">U1T56_01995</name>
</gene>
<comment type="caution">
    <text evidence="2">The sequence shown here is derived from an EMBL/GenBank/DDBJ whole genome shotgun (WGS) entry which is preliminary data.</text>
</comment>
<evidence type="ECO:0000256" key="1">
    <source>
        <dbReference type="SAM" id="MobiDB-lite"/>
    </source>
</evidence>
<sequence>MLCRNRQGPSGARPGRHLSSRGAPKTNEAYVWGLVQTANDRLWFGTAPNVHCLVIGGFLGQTRAHETRSWVCEFGESKLAHENPVLPAAVGDWRPPSIYEYDANTRRLVAKGR</sequence>
<name>A0ABU8XL22_9PROT</name>
<protein>
    <submittedName>
        <fullName evidence="2">Uncharacterized protein</fullName>
    </submittedName>
</protein>
<feature type="region of interest" description="Disordered" evidence="1">
    <location>
        <begin position="1"/>
        <end position="23"/>
    </location>
</feature>
<dbReference type="RefSeq" id="WP_418157747.1">
    <property type="nucleotide sequence ID" value="NZ_JBBLZC010000001.1"/>
</dbReference>
<accession>A0ABU8XL22</accession>
<dbReference type="EMBL" id="JBBLZC010000001">
    <property type="protein sequence ID" value="MEK0081907.1"/>
    <property type="molecule type" value="Genomic_DNA"/>
</dbReference>
<reference evidence="2 3" key="1">
    <citation type="submission" date="2024-01" db="EMBL/GenBank/DDBJ databases">
        <title>Multi-omics insights into the function and evolution of sodium benzoate biodegradation pathways in Benzoatithermus flavus gen. nov., sp. nov. from hot spring.</title>
        <authorList>
            <person name="Hu C.-J."/>
            <person name="Li W.-J."/>
        </authorList>
    </citation>
    <scope>NUCLEOTIDE SEQUENCE [LARGE SCALE GENOMIC DNA]</scope>
    <source>
        <strain evidence="2 3">SYSU G07066</strain>
    </source>
</reference>